<dbReference type="Pfam" id="PF04290">
    <property type="entry name" value="DctQ"/>
    <property type="match status" value="1"/>
</dbReference>
<evidence type="ECO:0000256" key="4">
    <source>
        <dbReference type="ARBA" id="ARBA00022519"/>
    </source>
</evidence>
<proteinExistence type="inferred from homology"/>
<feature type="transmembrane region" description="Helical" evidence="9">
    <location>
        <begin position="63"/>
        <end position="79"/>
    </location>
</feature>
<dbReference type="InterPro" id="IPR055348">
    <property type="entry name" value="DctQ"/>
</dbReference>
<dbReference type="InterPro" id="IPR007387">
    <property type="entry name" value="TRAP_DctQ"/>
</dbReference>
<evidence type="ECO:0000256" key="9">
    <source>
        <dbReference type="RuleBase" id="RU369079"/>
    </source>
</evidence>
<comment type="subcellular location">
    <subcellularLocation>
        <location evidence="1 9">Cell inner membrane</location>
        <topology evidence="1 9">Multi-pass membrane protein</topology>
    </subcellularLocation>
</comment>
<keyword evidence="2 9" id="KW-0813">Transport</keyword>
<keyword evidence="6 9" id="KW-1133">Transmembrane helix</keyword>
<evidence type="ECO:0000256" key="1">
    <source>
        <dbReference type="ARBA" id="ARBA00004429"/>
    </source>
</evidence>
<comment type="function">
    <text evidence="9">Part of the tripartite ATP-independent periplasmic (TRAP) transport system.</text>
</comment>
<feature type="transmembrane region" description="Helical" evidence="9">
    <location>
        <begin position="141"/>
        <end position="161"/>
    </location>
</feature>
<organism evidence="11 12">
    <name type="scientific">Cohaesibacter marisflavi</name>
    <dbReference type="NCBI Taxonomy" id="655353"/>
    <lineage>
        <taxon>Bacteria</taxon>
        <taxon>Pseudomonadati</taxon>
        <taxon>Pseudomonadota</taxon>
        <taxon>Alphaproteobacteria</taxon>
        <taxon>Hyphomicrobiales</taxon>
        <taxon>Cohaesibacteraceae</taxon>
    </lineage>
</organism>
<evidence type="ECO:0000256" key="7">
    <source>
        <dbReference type="ARBA" id="ARBA00023136"/>
    </source>
</evidence>
<dbReference type="EMBL" id="FOVR01000001">
    <property type="protein sequence ID" value="SFN54401.1"/>
    <property type="molecule type" value="Genomic_DNA"/>
</dbReference>
<evidence type="ECO:0000256" key="5">
    <source>
        <dbReference type="ARBA" id="ARBA00022692"/>
    </source>
</evidence>
<dbReference type="GO" id="GO:0005886">
    <property type="term" value="C:plasma membrane"/>
    <property type="evidence" value="ECO:0007669"/>
    <property type="project" value="UniProtKB-SubCell"/>
</dbReference>
<accession>A0A1I4ZW10</accession>
<feature type="transmembrane region" description="Helical" evidence="9">
    <location>
        <begin position="100"/>
        <end position="121"/>
    </location>
</feature>
<gene>
    <name evidence="11" type="ORF">SAMN04488056_101243</name>
</gene>
<evidence type="ECO:0000256" key="6">
    <source>
        <dbReference type="ARBA" id="ARBA00022989"/>
    </source>
</evidence>
<keyword evidence="5 9" id="KW-0812">Transmembrane</keyword>
<keyword evidence="3" id="KW-1003">Cell membrane</keyword>
<protein>
    <recommendedName>
        <fullName evidence="9">TRAP transporter small permease protein</fullName>
    </recommendedName>
</protein>
<evidence type="ECO:0000259" key="10">
    <source>
        <dbReference type="Pfam" id="PF04290"/>
    </source>
</evidence>
<dbReference type="AlphaFoldDB" id="A0A1I4ZW10"/>
<evidence type="ECO:0000313" key="11">
    <source>
        <dbReference type="EMBL" id="SFN54401.1"/>
    </source>
</evidence>
<comment type="similarity">
    <text evidence="8 9">Belongs to the TRAP transporter small permease family.</text>
</comment>
<evidence type="ECO:0000256" key="2">
    <source>
        <dbReference type="ARBA" id="ARBA00022448"/>
    </source>
</evidence>
<feature type="transmembrane region" description="Helical" evidence="9">
    <location>
        <begin position="30"/>
        <end position="51"/>
    </location>
</feature>
<dbReference type="OrthoDB" id="5465095at2"/>
<dbReference type="PANTHER" id="PTHR35011">
    <property type="entry name" value="2,3-DIKETO-L-GULONATE TRAP TRANSPORTER SMALL PERMEASE PROTEIN YIAM"/>
    <property type="match status" value="1"/>
</dbReference>
<dbReference type="STRING" id="655353.SAMN04488056_101243"/>
<feature type="domain" description="Tripartite ATP-independent periplasmic transporters DctQ component" evidence="10">
    <location>
        <begin position="40"/>
        <end position="167"/>
    </location>
</feature>
<dbReference type="GO" id="GO:0022857">
    <property type="term" value="F:transmembrane transporter activity"/>
    <property type="evidence" value="ECO:0007669"/>
    <property type="project" value="UniProtKB-UniRule"/>
</dbReference>
<sequence>MSMDNHSDTTLPGVLGLIDISIAKIESMMLALGVILMATNTVANVIGRFVFQNSIFFSEELNRFLIVLITFSGISYAARQGRHIRMSAIFDKLMSPARKVLMIIIAICTAVIMLALAYFSFSYILTVAKSGRVLPALQIPVYWIYLWVPVGLFLTGLQYILTAIRNITSKDIYLSSQVLEGYSEDEYEV</sequence>
<evidence type="ECO:0000313" key="12">
    <source>
        <dbReference type="Proteomes" id="UP000199236"/>
    </source>
</evidence>
<evidence type="ECO:0000256" key="8">
    <source>
        <dbReference type="ARBA" id="ARBA00038436"/>
    </source>
</evidence>
<keyword evidence="7 9" id="KW-0472">Membrane</keyword>
<keyword evidence="12" id="KW-1185">Reference proteome</keyword>
<comment type="subunit">
    <text evidence="9">The complex comprises the extracytoplasmic solute receptor protein and the two transmembrane proteins.</text>
</comment>
<keyword evidence="4 9" id="KW-0997">Cell inner membrane</keyword>
<name>A0A1I4ZW10_9HYPH</name>
<reference evidence="11 12" key="1">
    <citation type="submission" date="2016-10" db="EMBL/GenBank/DDBJ databases">
        <authorList>
            <person name="de Groot N.N."/>
        </authorList>
    </citation>
    <scope>NUCLEOTIDE SEQUENCE [LARGE SCALE GENOMIC DNA]</scope>
    <source>
        <strain evidence="11 12">CGMCC 1.9157</strain>
    </source>
</reference>
<dbReference type="Proteomes" id="UP000199236">
    <property type="component" value="Unassembled WGS sequence"/>
</dbReference>
<evidence type="ECO:0000256" key="3">
    <source>
        <dbReference type="ARBA" id="ARBA00022475"/>
    </source>
</evidence>